<organism evidence="1 2">
    <name type="scientific">Rhodovarius crocodyli</name>
    <dbReference type="NCBI Taxonomy" id="1979269"/>
    <lineage>
        <taxon>Bacteria</taxon>
        <taxon>Pseudomonadati</taxon>
        <taxon>Pseudomonadota</taxon>
        <taxon>Alphaproteobacteria</taxon>
        <taxon>Acetobacterales</taxon>
        <taxon>Roseomonadaceae</taxon>
        <taxon>Rhodovarius</taxon>
    </lineage>
</organism>
<evidence type="ECO:0000313" key="2">
    <source>
        <dbReference type="Proteomes" id="UP000282957"/>
    </source>
</evidence>
<dbReference type="OrthoDB" id="190426at2"/>
<dbReference type="RefSeq" id="WP_127785460.1">
    <property type="nucleotide sequence ID" value="NZ_SACL01000001.1"/>
</dbReference>
<gene>
    <name evidence="1" type="ORF">EOD42_02135</name>
</gene>
<protein>
    <submittedName>
        <fullName evidence="1">DUF3891 family protein</fullName>
    </submittedName>
</protein>
<comment type="caution">
    <text evidence="1">The sequence shown here is derived from an EMBL/GenBank/DDBJ whole genome shotgun (WGS) entry which is preliminary data.</text>
</comment>
<dbReference type="Proteomes" id="UP000282957">
    <property type="component" value="Unassembled WGS sequence"/>
</dbReference>
<sequence length="239" mass="25843">MILWPQPDGSTLATPQPAHAVMAGALMANLAERPEPFSHVVNAAVQHDVAWQGWEQAPQFDASTGLPRAFNAVPGFQHVPMWENGVRLALANWGLWAGLLVLRHGSHIYRMGILRDPSPESTAALLGYIARESVWGAEIMQKLGVTEEQVAPLSLNLAMVDAIALGLCWGKQSFPCGGPTLTRVSPFHAVLDPWPLAVPEFTVSCEALRLRGPYADAEAMRAALADAPRETLSFRLTPA</sequence>
<dbReference type="InterPro" id="IPR024992">
    <property type="entry name" value="DUF3891"/>
</dbReference>
<dbReference type="Pfam" id="PF13030">
    <property type="entry name" value="DUF3891"/>
    <property type="match status" value="1"/>
</dbReference>
<accession>A0A437MMS8</accession>
<proteinExistence type="predicted"/>
<keyword evidence="2" id="KW-1185">Reference proteome</keyword>
<evidence type="ECO:0000313" key="1">
    <source>
        <dbReference type="EMBL" id="RVT98932.1"/>
    </source>
</evidence>
<dbReference type="EMBL" id="SACL01000001">
    <property type="protein sequence ID" value="RVT98932.1"/>
    <property type="molecule type" value="Genomic_DNA"/>
</dbReference>
<name>A0A437MMS8_9PROT</name>
<reference evidence="1 2" key="1">
    <citation type="submission" date="2019-01" db="EMBL/GenBank/DDBJ databases">
        <authorList>
            <person name="Chen W.-M."/>
        </authorList>
    </citation>
    <scope>NUCLEOTIDE SEQUENCE [LARGE SCALE GENOMIC DNA]</scope>
    <source>
        <strain evidence="1 2">CCP-6</strain>
    </source>
</reference>
<dbReference type="AlphaFoldDB" id="A0A437MMS8"/>